<keyword evidence="6 7" id="KW-0560">Oxidoreductase</keyword>
<dbReference type="EC" id="1.-.-.-" evidence="7"/>
<dbReference type="InterPro" id="IPR050346">
    <property type="entry name" value="FMO-like"/>
</dbReference>
<dbReference type="PRINTS" id="PR00370">
    <property type="entry name" value="FMOXYGENASE"/>
</dbReference>
<dbReference type="KEGG" id="ndk:I601_1354"/>
<comment type="similarity">
    <text evidence="2">Belongs to the FAD-binding monooxygenase family.</text>
</comment>
<sequence>MSTSGDTHGYAVIGAGPMGLACVRNLARAGLPVTGIELHTDVGGLWDIENPHSTMYDSAHLISSRHMTEFAEHPMDDAGAAYPHHREVRDYLAGYADRFDLRRHYELGTRVVSARPHAHGWELVTEHDGAQRTRVFEGLLVASGTLHTPRVPGLPGEFTGTVLHSSQYRSPSAFTDQRVLVVGCGNSGADIAVDAVHHARSVDLSVRRGYHFLPKFVAGRPIDTLGGKLRLPRAVKQRVDAALIRALVGRPSDYGLPDPDYRLYESHPVVNSLVLHHLGHGDITARRDIAAIEGRRVTFGDGESAEYDVLLLATGYELDYPFLDRSDLAWPADADAPQLYLNVFHPERDDLFVMGMVEATGLGWEGRNQQALLVARYLAHRRAGTGATAALDRARRERSREREDGGYHYLPLARMAYYVDKQTYLDALSAHLEELPADPVGAGRVDAAQVSA</sequence>
<evidence type="ECO:0000256" key="2">
    <source>
        <dbReference type="ARBA" id="ARBA00010139"/>
    </source>
</evidence>
<dbReference type="OrthoDB" id="5168853at2"/>
<accession>A0A1A9GJK6</accession>
<reference evidence="7 8" key="1">
    <citation type="submission" date="2016-03" db="EMBL/GenBank/DDBJ databases">
        <title>Complete genome sequence of a soil Actinobacterium, Nocardioides dokdonensis FR1436.</title>
        <authorList>
            <person name="Kwon S.-K."/>
            <person name="Kim K."/>
            <person name="Kim J.F."/>
        </authorList>
    </citation>
    <scope>NUCLEOTIDE SEQUENCE [LARGE SCALE GENOMIC DNA]</scope>
    <source>
        <strain evidence="7 8">FR1436</strain>
    </source>
</reference>
<dbReference type="EMBL" id="CP015079">
    <property type="protein sequence ID" value="ANH37793.1"/>
    <property type="molecule type" value="Genomic_DNA"/>
</dbReference>
<evidence type="ECO:0000313" key="7">
    <source>
        <dbReference type="EMBL" id="ANH37793.1"/>
    </source>
</evidence>
<dbReference type="PATRIC" id="fig|1300347.3.peg.1354"/>
<dbReference type="STRING" id="1300347.I601_1354"/>
<keyword evidence="4" id="KW-0274">FAD</keyword>
<dbReference type="GO" id="GO:0004499">
    <property type="term" value="F:N,N-dimethylaniline monooxygenase activity"/>
    <property type="evidence" value="ECO:0007669"/>
    <property type="project" value="InterPro"/>
</dbReference>
<dbReference type="InterPro" id="IPR036188">
    <property type="entry name" value="FAD/NAD-bd_sf"/>
</dbReference>
<dbReference type="Gene3D" id="3.50.50.60">
    <property type="entry name" value="FAD/NAD(P)-binding domain"/>
    <property type="match status" value="1"/>
</dbReference>
<dbReference type="Proteomes" id="UP000077868">
    <property type="component" value="Chromosome"/>
</dbReference>
<dbReference type="InterPro" id="IPR020946">
    <property type="entry name" value="Flavin_mOase-like"/>
</dbReference>
<evidence type="ECO:0000256" key="4">
    <source>
        <dbReference type="ARBA" id="ARBA00022827"/>
    </source>
</evidence>
<evidence type="ECO:0000256" key="1">
    <source>
        <dbReference type="ARBA" id="ARBA00009183"/>
    </source>
</evidence>
<dbReference type="InterPro" id="IPR000960">
    <property type="entry name" value="Flavin_mOase"/>
</dbReference>
<dbReference type="GO" id="GO:0050661">
    <property type="term" value="F:NADP binding"/>
    <property type="evidence" value="ECO:0007669"/>
    <property type="project" value="InterPro"/>
</dbReference>
<gene>
    <name evidence="7" type="primary">czcO_2</name>
    <name evidence="7" type="ORF">I601_1354</name>
</gene>
<organism evidence="7 8">
    <name type="scientific">Nocardioides dokdonensis FR1436</name>
    <dbReference type="NCBI Taxonomy" id="1300347"/>
    <lineage>
        <taxon>Bacteria</taxon>
        <taxon>Bacillati</taxon>
        <taxon>Actinomycetota</taxon>
        <taxon>Actinomycetes</taxon>
        <taxon>Propionibacteriales</taxon>
        <taxon>Nocardioidaceae</taxon>
        <taxon>Nocardioides</taxon>
    </lineage>
</organism>
<dbReference type="Pfam" id="PF00743">
    <property type="entry name" value="FMO-like"/>
    <property type="match status" value="1"/>
</dbReference>
<dbReference type="SUPFAM" id="SSF51905">
    <property type="entry name" value="FAD/NAD(P)-binding domain"/>
    <property type="match status" value="2"/>
</dbReference>
<dbReference type="GO" id="GO:0050660">
    <property type="term" value="F:flavin adenine dinucleotide binding"/>
    <property type="evidence" value="ECO:0007669"/>
    <property type="project" value="InterPro"/>
</dbReference>
<keyword evidence="8" id="KW-1185">Reference proteome</keyword>
<dbReference type="PANTHER" id="PTHR23023">
    <property type="entry name" value="DIMETHYLANILINE MONOOXYGENASE"/>
    <property type="match status" value="1"/>
</dbReference>
<name>A0A1A9GJK6_9ACTN</name>
<comment type="similarity">
    <text evidence="1">Belongs to the FMO family.</text>
</comment>
<evidence type="ECO:0000256" key="6">
    <source>
        <dbReference type="ARBA" id="ARBA00023002"/>
    </source>
</evidence>
<protein>
    <submittedName>
        <fullName evidence="7">Putative oxidoreductase CzcO</fullName>
        <ecNumber evidence="7">1.-.-.-</ecNumber>
    </submittedName>
</protein>
<keyword evidence="5" id="KW-0521">NADP</keyword>
<proteinExistence type="inferred from homology"/>
<keyword evidence="3" id="KW-0285">Flavoprotein</keyword>
<dbReference type="AlphaFoldDB" id="A0A1A9GJK6"/>
<dbReference type="PIRSF" id="PIRSF000332">
    <property type="entry name" value="FMO"/>
    <property type="match status" value="1"/>
</dbReference>
<evidence type="ECO:0000256" key="5">
    <source>
        <dbReference type="ARBA" id="ARBA00022857"/>
    </source>
</evidence>
<dbReference type="RefSeq" id="WP_068107611.1">
    <property type="nucleotide sequence ID" value="NZ_CP015079.1"/>
</dbReference>
<evidence type="ECO:0000256" key="3">
    <source>
        <dbReference type="ARBA" id="ARBA00022630"/>
    </source>
</evidence>
<evidence type="ECO:0000313" key="8">
    <source>
        <dbReference type="Proteomes" id="UP000077868"/>
    </source>
</evidence>